<sequence length="183" mass="20002">MDEVLSAEHTSGLSWSKDLRELFTVQNGALPVDEATGRYPGSILPMQVMLSIDDALDRRKQLVEVWTELIRSDPDMFGADAFEVGARQLAASTAGMFLPSFMPFSELDGYLYFVDTRTGPRHGCVTEYAHADTDSFGPKWDNVTAMLAEHADALESGSVVGSFRPVVVDGVLGWEIVRPGDVS</sequence>
<comment type="caution">
    <text evidence="1">The sequence shown here is derived from an EMBL/GenBank/DDBJ whole genome shotgun (WGS) entry which is preliminary data.</text>
</comment>
<gene>
    <name evidence="1" type="ORF">ABEU19_002293</name>
</gene>
<dbReference type="EMBL" id="JBDLNU010000002">
    <property type="protein sequence ID" value="MFM1728796.1"/>
    <property type="molecule type" value="Genomic_DNA"/>
</dbReference>
<accession>A0ABW9FTC9</accession>
<proteinExistence type="predicted"/>
<dbReference type="Proteomes" id="UP001629744">
    <property type="component" value="Unassembled WGS sequence"/>
</dbReference>
<keyword evidence="2" id="KW-1185">Reference proteome</keyword>
<evidence type="ECO:0000313" key="2">
    <source>
        <dbReference type="Proteomes" id="UP001629744"/>
    </source>
</evidence>
<protein>
    <recommendedName>
        <fullName evidence="3">Knr4/Smi1-like domain-containing protein</fullName>
    </recommendedName>
</protein>
<reference evidence="1 2" key="1">
    <citation type="submission" date="2023-11" db="EMBL/GenBank/DDBJ databases">
        <authorList>
            <person name="Val-Calvo J."/>
            <person name="Scortti M."/>
            <person name="Vazquez-Boland J."/>
        </authorList>
    </citation>
    <scope>NUCLEOTIDE SEQUENCE [LARGE SCALE GENOMIC DNA]</scope>
    <source>
        <strain evidence="1 2">DSM 46662</strain>
    </source>
</reference>
<organism evidence="1 2">
    <name type="scientific">Prescottella soli</name>
    <dbReference type="NCBI Taxonomy" id="1543852"/>
    <lineage>
        <taxon>Bacteria</taxon>
        <taxon>Bacillati</taxon>
        <taxon>Actinomycetota</taxon>
        <taxon>Actinomycetes</taxon>
        <taxon>Mycobacteriales</taxon>
        <taxon>Nocardiaceae</taxon>
        <taxon>Prescottella</taxon>
    </lineage>
</organism>
<evidence type="ECO:0000313" key="1">
    <source>
        <dbReference type="EMBL" id="MFM1728796.1"/>
    </source>
</evidence>
<dbReference type="RefSeq" id="WP_348605155.1">
    <property type="nucleotide sequence ID" value="NZ_CP157276.1"/>
</dbReference>
<name>A0ABW9FTC9_9NOCA</name>
<evidence type="ECO:0008006" key="3">
    <source>
        <dbReference type="Google" id="ProtNLM"/>
    </source>
</evidence>